<keyword evidence="5" id="KW-1185">Reference proteome</keyword>
<dbReference type="SUPFAM" id="SSF53271">
    <property type="entry name" value="PRTase-like"/>
    <property type="match status" value="1"/>
</dbReference>
<reference evidence="4 5" key="1">
    <citation type="submission" date="2015-12" db="EMBL/GenBank/DDBJ databases">
        <title>Genome sequence of Mucilaginibacter gotjawali.</title>
        <authorList>
            <person name="Lee J.S."/>
            <person name="Lee K.C."/>
            <person name="Kim K.K."/>
            <person name="Lee B.W."/>
        </authorList>
    </citation>
    <scope>NUCLEOTIDE SEQUENCE [LARGE SCALE GENOMIC DNA]</scope>
    <source>
        <strain evidence="4 5">SA3-7</strain>
    </source>
</reference>
<evidence type="ECO:0000256" key="2">
    <source>
        <dbReference type="ARBA" id="ARBA00022962"/>
    </source>
</evidence>
<dbReference type="CDD" id="cd06223">
    <property type="entry name" value="PRTases_typeI"/>
    <property type="match status" value="1"/>
</dbReference>
<keyword evidence="4" id="KW-0328">Glycosyltransferase</keyword>
<dbReference type="SUPFAM" id="SSF56235">
    <property type="entry name" value="N-terminal nucleophile aminohydrolases (Ntn hydrolases)"/>
    <property type="match status" value="1"/>
</dbReference>
<feature type="domain" description="Glutamine amidotransferase type-2" evidence="3">
    <location>
        <begin position="33"/>
        <end position="328"/>
    </location>
</feature>
<dbReference type="EC" id="2.4.2.14" evidence="4"/>
<dbReference type="PROSITE" id="PS51278">
    <property type="entry name" value="GATASE_TYPE_2"/>
    <property type="match status" value="1"/>
</dbReference>
<dbReference type="GO" id="GO:0004044">
    <property type="term" value="F:amidophosphoribosyltransferase activity"/>
    <property type="evidence" value="ECO:0007669"/>
    <property type="project" value="UniProtKB-EC"/>
</dbReference>
<accession>A0A110B200</accession>
<keyword evidence="2" id="KW-0315">Glutamine amidotransferase</keyword>
<dbReference type="InterPro" id="IPR017932">
    <property type="entry name" value="GATase_2_dom"/>
</dbReference>
<evidence type="ECO:0000259" key="3">
    <source>
        <dbReference type="PROSITE" id="PS51278"/>
    </source>
</evidence>
<proteinExistence type="predicted"/>
<keyword evidence="1 4" id="KW-0808">Transferase</keyword>
<evidence type="ECO:0000313" key="4">
    <source>
        <dbReference type="EMBL" id="BAU53179.1"/>
    </source>
</evidence>
<sequence length="659" mass="75401">MQFYDIVNSNFSQYYYTFACSLPIMSDQIKHECGVAFIRLLKPLSYYQKKYGTALYGLNKLYLLMEKQHNRGQDGAGVATIKLDIEPGKRYISRHRSMASNAVADIFEYIQKKFADIQKETPEKMQDAEWLKENVSFMGEVLLGHLRYGTHGKNSIENCHPFLRQNNWMTRNLVIAGNFNMTNVDELLQQLYDLGQHPKEKADTVTVLEKIGHFIDTENQGLFDQYKREGLDDNIEISKLIANDMDVAKILRKSAKNWDGGYTIAGILGHGDAFVMRDPVGIRPAYYYYNDEIVVAASERPAIQTAFNIPIEEIKEIRPGHALIVKRNGKVTEDMFSEPMEKKACSFERIYFSRGSDASIYRERKQLGRLLCEQILNTVEHDVKNTVFSYIPNTAEVAFYGMVEGVHKYIKKYQRDRLLNREDKISEEELTEVLCMAPRVEKIAIKDVKLRTFITQDADRSEMVAHVYDTTYGLIKKDADTLVVLDDSIVRGTTLKQSILKILDRLGPKKIVVVSSAPQIRYPDCYGIDMSRMGEFVAFEAAISLLKDAGKEDIILGVYQKCKDSAGLPKEKVVNYVQAIYEPFTDQEISDRIAKIITPKEIKCEVKVLYQTLDNLHKACPDHAGDWYFSGNYPTPGGNKVVNRAFVNWMEGKNQRGYM</sequence>
<dbReference type="InterPro" id="IPR029057">
    <property type="entry name" value="PRTase-like"/>
</dbReference>
<evidence type="ECO:0000256" key="1">
    <source>
        <dbReference type="ARBA" id="ARBA00022679"/>
    </source>
</evidence>
<dbReference type="EMBL" id="AP017313">
    <property type="protein sequence ID" value="BAU53179.1"/>
    <property type="molecule type" value="Genomic_DNA"/>
</dbReference>
<dbReference type="PANTHER" id="PTHR11907">
    <property type="entry name" value="AMIDOPHOSPHORIBOSYLTRANSFERASE"/>
    <property type="match status" value="1"/>
</dbReference>
<dbReference type="Proteomes" id="UP000218263">
    <property type="component" value="Chromosome"/>
</dbReference>
<dbReference type="InterPro" id="IPR029055">
    <property type="entry name" value="Ntn_hydrolases_N"/>
</dbReference>
<name>A0A110B200_9SPHI</name>
<dbReference type="AlphaFoldDB" id="A0A110B200"/>
<dbReference type="InterPro" id="IPR000836">
    <property type="entry name" value="PRTase_dom"/>
</dbReference>
<dbReference type="KEGG" id="mgot:MgSA37_01346"/>
<evidence type="ECO:0000313" key="5">
    <source>
        <dbReference type="Proteomes" id="UP000218263"/>
    </source>
</evidence>
<organism evidence="4 5">
    <name type="scientific">Mucilaginibacter gotjawali</name>
    <dbReference type="NCBI Taxonomy" id="1550579"/>
    <lineage>
        <taxon>Bacteria</taxon>
        <taxon>Pseudomonadati</taxon>
        <taxon>Bacteroidota</taxon>
        <taxon>Sphingobacteriia</taxon>
        <taxon>Sphingobacteriales</taxon>
        <taxon>Sphingobacteriaceae</taxon>
        <taxon>Mucilaginibacter</taxon>
    </lineage>
</organism>
<gene>
    <name evidence="4" type="primary">purF</name>
    <name evidence="4" type="ORF">MgSA37_01346</name>
</gene>
<dbReference type="Gene3D" id="3.60.20.10">
    <property type="entry name" value="Glutamine Phosphoribosylpyrophosphate, subunit 1, domain 1"/>
    <property type="match status" value="1"/>
</dbReference>
<protein>
    <submittedName>
        <fullName evidence="4">Amidophosphoribosyltransferase</fullName>
        <ecNumber evidence="4">2.4.2.14</ecNumber>
    </submittedName>
</protein>